<keyword evidence="1" id="KW-0812">Transmembrane</keyword>
<accession>A0AAD8JM20</accession>
<keyword evidence="3" id="KW-1185">Reference proteome</keyword>
<proteinExistence type="predicted"/>
<organism evidence="2 3">
    <name type="scientific">Tagetes erecta</name>
    <name type="common">African marigold</name>
    <dbReference type="NCBI Taxonomy" id="13708"/>
    <lineage>
        <taxon>Eukaryota</taxon>
        <taxon>Viridiplantae</taxon>
        <taxon>Streptophyta</taxon>
        <taxon>Embryophyta</taxon>
        <taxon>Tracheophyta</taxon>
        <taxon>Spermatophyta</taxon>
        <taxon>Magnoliopsida</taxon>
        <taxon>eudicotyledons</taxon>
        <taxon>Gunneridae</taxon>
        <taxon>Pentapetalae</taxon>
        <taxon>asterids</taxon>
        <taxon>campanulids</taxon>
        <taxon>Asterales</taxon>
        <taxon>Asteraceae</taxon>
        <taxon>Asteroideae</taxon>
        <taxon>Heliantheae alliance</taxon>
        <taxon>Tageteae</taxon>
        <taxon>Tagetes</taxon>
    </lineage>
</organism>
<feature type="transmembrane region" description="Helical" evidence="1">
    <location>
        <begin position="48"/>
        <end position="68"/>
    </location>
</feature>
<keyword evidence="1" id="KW-1133">Transmembrane helix</keyword>
<sequence>MILVAYIIYIWRNCIHTHNYPSFIRGEYLERSCVDCFLTFNFKKEKKCLLQFTFFFYLFYCFFIFHVVDI</sequence>
<reference evidence="2" key="1">
    <citation type="journal article" date="2023" name="bioRxiv">
        <title>Improved chromosome-level genome assembly for marigold (Tagetes erecta).</title>
        <authorList>
            <person name="Jiang F."/>
            <person name="Yuan L."/>
            <person name="Wang S."/>
            <person name="Wang H."/>
            <person name="Xu D."/>
            <person name="Wang A."/>
            <person name="Fan W."/>
        </authorList>
    </citation>
    <scope>NUCLEOTIDE SEQUENCE</scope>
    <source>
        <strain evidence="2">WSJ</strain>
        <tissue evidence="2">Leaf</tissue>
    </source>
</reference>
<name>A0AAD8JM20_TARER</name>
<dbReference type="EMBL" id="JAUHHV010000011">
    <property type="protein sequence ID" value="KAK1406914.1"/>
    <property type="molecule type" value="Genomic_DNA"/>
</dbReference>
<dbReference type="Proteomes" id="UP001229421">
    <property type="component" value="Unassembled WGS sequence"/>
</dbReference>
<gene>
    <name evidence="2" type="ORF">QVD17_38523</name>
</gene>
<evidence type="ECO:0000313" key="2">
    <source>
        <dbReference type="EMBL" id="KAK1406914.1"/>
    </source>
</evidence>
<evidence type="ECO:0000256" key="1">
    <source>
        <dbReference type="SAM" id="Phobius"/>
    </source>
</evidence>
<dbReference type="AlphaFoldDB" id="A0AAD8JM20"/>
<keyword evidence="1" id="KW-0472">Membrane</keyword>
<comment type="caution">
    <text evidence="2">The sequence shown here is derived from an EMBL/GenBank/DDBJ whole genome shotgun (WGS) entry which is preliminary data.</text>
</comment>
<evidence type="ECO:0000313" key="3">
    <source>
        <dbReference type="Proteomes" id="UP001229421"/>
    </source>
</evidence>
<protein>
    <submittedName>
        <fullName evidence="2">Uncharacterized protein</fullName>
    </submittedName>
</protein>